<keyword evidence="3" id="KW-1185">Reference proteome</keyword>
<evidence type="ECO:0000313" key="3">
    <source>
        <dbReference type="Proteomes" id="UP001311730"/>
    </source>
</evidence>
<evidence type="ECO:0000256" key="1">
    <source>
        <dbReference type="SAM" id="Phobius"/>
    </source>
</evidence>
<gene>
    <name evidence="2" type="ORF">VJJ08_02725</name>
</gene>
<sequence length="193" mass="22902">MKRNIIIFFIVYICSGCSYYSLYFDRNYYRIATEEEGVDGIRPISPRFRLAKPEPYQLKSEDQIDTNAIYVRKNMFDKIVFLRFFTNGRISSGYLKGDSLQYNKLKLSTIGYYRMRTPTELEMQKFIAYNYTHASYEYSRGIIRGDTIFMFSDPPKNKKLPEPFIKPKLPKEHSNCIFYIKQKVDTLTGTPDW</sequence>
<keyword evidence="1" id="KW-1133">Transmembrane helix</keyword>
<feature type="transmembrane region" description="Helical" evidence="1">
    <location>
        <begin position="6"/>
        <end position="24"/>
    </location>
</feature>
<keyword evidence="1" id="KW-0472">Membrane</keyword>
<evidence type="ECO:0008006" key="4">
    <source>
        <dbReference type="Google" id="ProtNLM"/>
    </source>
</evidence>
<dbReference type="EMBL" id="JAYKBW010000003">
    <property type="protein sequence ID" value="MEB3074213.1"/>
    <property type="molecule type" value="Genomic_DNA"/>
</dbReference>
<keyword evidence="1" id="KW-0812">Transmembrane</keyword>
<organism evidence="2 3">
    <name type="scientific">Capnocytophaga gingivalis</name>
    <dbReference type="NCBI Taxonomy" id="1017"/>
    <lineage>
        <taxon>Bacteria</taxon>
        <taxon>Pseudomonadati</taxon>
        <taxon>Bacteroidota</taxon>
        <taxon>Flavobacteriia</taxon>
        <taxon>Flavobacteriales</taxon>
        <taxon>Flavobacteriaceae</taxon>
        <taxon>Capnocytophaga</taxon>
    </lineage>
</organism>
<evidence type="ECO:0000313" key="2">
    <source>
        <dbReference type="EMBL" id="MEB3074213.1"/>
    </source>
</evidence>
<dbReference type="Proteomes" id="UP001311730">
    <property type="component" value="Unassembled WGS sequence"/>
</dbReference>
<reference evidence="2 3" key="1">
    <citation type="submission" date="2023-12" db="EMBL/GenBank/DDBJ databases">
        <title>Genomic sequences of Capnocytophaga and Parvimonas strains.</title>
        <authorList>
            <person name="Watt R.M."/>
            <person name="Wang M."/>
            <person name="Yang T."/>
            <person name="Tong W.M."/>
        </authorList>
    </citation>
    <scope>NUCLEOTIDE SEQUENCE [LARGE SCALE GENOMIC DNA]</scope>
    <source>
        <strain evidence="2 3">CCUG 13096</strain>
    </source>
</reference>
<accession>A0ABU5Z742</accession>
<proteinExistence type="predicted"/>
<dbReference type="RefSeq" id="WP_323982653.1">
    <property type="nucleotide sequence ID" value="NZ_JAYKBW010000003.1"/>
</dbReference>
<name>A0ABU5Z742_9FLAO</name>
<protein>
    <recommendedName>
        <fullName evidence="4">Lipoprotein</fullName>
    </recommendedName>
</protein>
<comment type="caution">
    <text evidence="2">The sequence shown here is derived from an EMBL/GenBank/DDBJ whole genome shotgun (WGS) entry which is preliminary data.</text>
</comment>